<dbReference type="EMBL" id="JBHSBA010000005">
    <property type="protein sequence ID" value="MFC4125376.1"/>
    <property type="molecule type" value="Genomic_DNA"/>
</dbReference>
<dbReference type="PANTHER" id="PTHR43236:SF1">
    <property type="entry name" value="BLL7220 PROTEIN"/>
    <property type="match status" value="1"/>
</dbReference>
<dbReference type="RefSeq" id="WP_378549312.1">
    <property type="nucleotide sequence ID" value="NZ_JBHSBA010000005.1"/>
</dbReference>
<reference evidence="4" key="1">
    <citation type="journal article" date="2019" name="Int. J. Syst. Evol. Microbiol.">
        <title>The Global Catalogue of Microorganisms (GCM) 10K type strain sequencing project: providing services to taxonomists for standard genome sequencing and annotation.</title>
        <authorList>
            <consortium name="The Broad Institute Genomics Platform"/>
            <consortium name="The Broad Institute Genome Sequencing Center for Infectious Disease"/>
            <person name="Wu L."/>
            <person name="Ma J."/>
        </authorList>
    </citation>
    <scope>NUCLEOTIDE SEQUENCE [LARGE SCALE GENOMIC DNA]</scope>
    <source>
        <strain evidence="4">CGMCC 4.7204</strain>
    </source>
</reference>
<dbReference type="InterPro" id="IPR052345">
    <property type="entry name" value="Rad_response_metalloprotease"/>
</dbReference>
<dbReference type="Pfam" id="PF13560">
    <property type="entry name" value="HTH_31"/>
    <property type="match status" value="1"/>
</dbReference>
<evidence type="ECO:0000313" key="3">
    <source>
        <dbReference type="EMBL" id="MFC4125376.1"/>
    </source>
</evidence>
<dbReference type="Proteomes" id="UP001595767">
    <property type="component" value="Unassembled WGS sequence"/>
</dbReference>
<dbReference type="PROSITE" id="PS50943">
    <property type="entry name" value="HTH_CROC1"/>
    <property type="match status" value="1"/>
</dbReference>
<dbReference type="Gene3D" id="1.10.10.2910">
    <property type="match status" value="1"/>
</dbReference>
<evidence type="ECO:0000313" key="4">
    <source>
        <dbReference type="Proteomes" id="UP001595767"/>
    </source>
</evidence>
<evidence type="ECO:0000259" key="2">
    <source>
        <dbReference type="PROSITE" id="PS50943"/>
    </source>
</evidence>
<dbReference type="Gene3D" id="1.10.260.40">
    <property type="entry name" value="lambda repressor-like DNA-binding domains"/>
    <property type="match status" value="1"/>
</dbReference>
<name>A0ABV8L4B3_9NOCA</name>
<dbReference type="CDD" id="cd00093">
    <property type="entry name" value="HTH_XRE"/>
    <property type="match status" value="1"/>
</dbReference>
<dbReference type="PANTHER" id="PTHR43236">
    <property type="entry name" value="ANTITOXIN HIGA1"/>
    <property type="match status" value="1"/>
</dbReference>
<sequence length="367" mass="39688">MSDDSVWVEIGDRVRESRIAAGLSQEQLARRASSERSKIAKIEAGTRQINAVELTKLATALDMPLGHFLYPRPTVVSRRSPLDEDTTTVAARESYRMEATLAGWLRDVADVRDVGELRIAERLQYGEQVGTAEDARAAAQWVRQRLGYGAEPIPTMMAACQAAGQLVLVVDVPGDGASVIDGDVAVAVVSRVGDPGRRRATAAHELGHMVLGDEYSSDLGGGVAAAKSDREAVIDAFAAEFLLPADALRTVVGDNDLRAGLVTGSARYRTSWTLTLRQALAGGLIEKRDLSRWRGAPKPTRAELMQAVGWAPQPDLENVRVPPDYADAVLAAWRERKVTARRAIELLHGQLAIDDLAVIDEEDVVDP</sequence>
<proteinExistence type="inferred from homology"/>
<comment type="caution">
    <text evidence="3">The sequence shown here is derived from an EMBL/GenBank/DDBJ whole genome shotgun (WGS) entry which is preliminary data.</text>
</comment>
<organism evidence="3 4">
    <name type="scientific">Nocardia rhizosphaerae</name>
    <dbReference type="NCBI Taxonomy" id="1691571"/>
    <lineage>
        <taxon>Bacteria</taxon>
        <taxon>Bacillati</taxon>
        <taxon>Actinomycetota</taxon>
        <taxon>Actinomycetes</taxon>
        <taxon>Mycobacteriales</taxon>
        <taxon>Nocardiaceae</taxon>
        <taxon>Nocardia</taxon>
    </lineage>
</organism>
<protein>
    <submittedName>
        <fullName evidence="3">Helix-turn-helix domain-containing protein</fullName>
    </submittedName>
</protein>
<evidence type="ECO:0000256" key="1">
    <source>
        <dbReference type="ARBA" id="ARBA00007227"/>
    </source>
</evidence>
<gene>
    <name evidence="3" type="ORF">ACFOW8_10600</name>
</gene>
<keyword evidence="4" id="KW-1185">Reference proteome</keyword>
<accession>A0ABV8L4B3</accession>
<dbReference type="SUPFAM" id="SSF47413">
    <property type="entry name" value="lambda repressor-like DNA-binding domains"/>
    <property type="match status" value="1"/>
</dbReference>
<dbReference type="InterPro" id="IPR010982">
    <property type="entry name" value="Lambda_DNA-bd_dom_sf"/>
</dbReference>
<feature type="domain" description="HTH cro/C1-type" evidence="2">
    <location>
        <begin position="14"/>
        <end position="68"/>
    </location>
</feature>
<comment type="similarity">
    <text evidence="1">Belongs to the short-chain fatty acyl-CoA assimilation regulator (ScfR) family.</text>
</comment>
<dbReference type="InterPro" id="IPR010359">
    <property type="entry name" value="IrrE_HExxH"/>
</dbReference>
<dbReference type="SMART" id="SM00530">
    <property type="entry name" value="HTH_XRE"/>
    <property type="match status" value="1"/>
</dbReference>
<dbReference type="InterPro" id="IPR001387">
    <property type="entry name" value="Cro/C1-type_HTH"/>
</dbReference>
<dbReference type="Pfam" id="PF06114">
    <property type="entry name" value="Peptidase_M78"/>
    <property type="match status" value="1"/>
</dbReference>